<dbReference type="Pfam" id="PF10515">
    <property type="entry name" value="APP_amyloid"/>
    <property type="match status" value="1"/>
</dbReference>
<dbReference type="GO" id="GO:0016020">
    <property type="term" value="C:membrane"/>
    <property type="evidence" value="ECO:0007669"/>
    <property type="project" value="UniProtKB-SubCell"/>
</dbReference>
<feature type="disulfide bond" evidence="12">
    <location>
        <begin position="110"/>
        <end position="117"/>
    </location>
</feature>
<keyword evidence="8" id="KW-0186">Copper</keyword>
<dbReference type="GO" id="GO:0140677">
    <property type="term" value="F:molecular function activator activity"/>
    <property type="evidence" value="ECO:0007669"/>
    <property type="project" value="UniProtKB-ARBA"/>
</dbReference>
<dbReference type="SUPFAM" id="SSF56491">
    <property type="entry name" value="A heparin-binding domain"/>
    <property type="match status" value="1"/>
</dbReference>
<dbReference type="PANTHER" id="PTHR23103">
    <property type="entry name" value="ALZHEIMER'S DISEASE BETA-AMYLOID RELATED"/>
    <property type="match status" value="1"/>
</dbReference>
<dbReference type="GeneTree" id="ENSGT00530000063252"/>
<dbReference type="InterPro" id="IPR008154">
    <property type="entry name" value="Amyloid_glyco_extra"/>
</dbReference>
<keyword evidence="7 14" id="KW-1133">Transmembrane helix</keyword>
<keyword evidence="10 12" id="KW-1015">Disulfide bond</keyword>
<feature type="disulfide bond" evidence="12">
    <location>
        <begin position="170"/>
        <end position="198"/>
    </location>
</feature>
<reference evidence="18" key="2">
    <citation type="submission" date="2025-09" db="UniProtKB">
        <authorList>
            <consortium name="Ensembl"/>
        </authorList>
    </citation>
    <scope>IDENTIFICATION</scope>
</reference>
<comment type="caution">
    <text evidence="12">Lacks conserved residue(s) required for the propagation of feature annotation.</text>
</comment>
<feature type="chain" id="PRO_5034624514" evidence="15">
    <location>
        <begin position="24"/>
        <end position="705"/>
    </location>
</feature>
<evidence type="ECO:0000256" key="5">
    <source>
        <dbReference type="ARBA" id="ARBA00022729"/>
    </source>
</evidence>
<keyword evidence="5 15" id="KW-0732">Signal</keyword>
<dbReference type="InterPro" id="IPR011993">
    <property type="entry name" value="PH-like_dom_sf"/>
</dbReference>
<keyword evidence="6" id="KW-0722">Serine protease inhibitor</keyword>
<dbReference type="GO" id="GO:0009986">
    <property type="term" value="C:cell surface"/>
    <property type="evidence" value="ECO:0007669"/>
    <property type="project" value="UniProtKB-ARBA"/>
</dbReference>
<dbReference type="SUPFAM" id="SSF89811">
    <property type="entry name" value="Amyloid beta a4 protein copper binding domain (domain 2)"/>
    <property type="match status" value="1"/>
</dbReference>
<evidence type="ECO:0000256" key="6">
    <source>
        <dbReference type="ARBA" id="ARBA00022900"/>
    </source>
</evidence>
<dbReference type="GO" id="GO:0007409">
    <property type="term" value="P:axonogenesis"/>
    <property type="evidence" value="ECO:0007669"/>
    <property type="project" value="TreeGrafter"/>
</dbReference>
<feature type="region of interest" description="Disordered" evidence="13">
    <location>
        <begin position="208"/>
        <end position="228"/>
    </location>
</feature>
<dbReference type="Gene3D" id="3.30.1490.140">
    <property type="entry name" value="Amyloidogenic glycoprotein, copper-binding domain"/>
    <property type="match status" value="1"/>
</dbReference>
<organism evidence="18 19">
    <name type="scientific">Sphenodon punctatus</name>
    <name type="common">Tuatara</name>
    <name type="synonym">Hatteria punctata</name>
    <dbReference type="NCBI Taxonomy" id="8508"/>
    <lineage>
        <taxon>Eukaryota</taxon>
        <taxon>Metazoa</taxon>
        <taxon>Chordata</taxon>
        <taxon>Craniata</taxon>
        <taxon>Vertebrata</taxon>
        <taxon>Euteleostomi</taxon>
        <taxon>Lepidosauria</taxon>
        <taxon>Sphenodontia</taxon>
        <taxon>Sphenodontidae</taxon>
        <taxon>Sphenodon</taxon>
    </lineage>
</organism>
<dbReference type="PRINTS" id="PR00203">
    <property type="entry name" value="AMYLOIDA4"/>
</dbReference>
<feature type="transmembrane region" description="Helical" evidence="14">
    <location>
        <begin position="636"/>
        <end position="658"/>
    </location>
</feature>
<dbReference type="SUPFAM" id="SSF109843">
    <property type="entry name" value="CAPPD, an extracellular domain of amyloid beta A4 protein"/>
    <property type="match status" value="1"/>
</dbReference>
<dbReference type="CDD" id="cd21709">
    <property type="entry name" value="JMTM_APLP2"/>
    <property type="match status" value="1"/>
</dbReference>
<dbReference type="InterPro" id="IPR024329">
    <property type="entry name" value="Amyloid_glyco_E2_domain"/>
</dbReference>
<evidence type="ECO:0000256" key="7">
    <source>
        <dbReference type="ARBA" id="ARBA00022989"/>
    </source>
</evidence>
<dbReference type="FunFam" id="3.30.1490.140:FF:000001">
    <property type="entry name" value="Amyloid beta (A4) protein b"/>
    <property type="match status" value="1"/>
</dbReference>
<protein>
    <submittedName>
        <fullName evidence="18">Amyloid beta like protein 2</fullName>
    </submittedName>
</protein>
<evidence type="ECO:0000256" key="3">
    <source>
        <dbReference type="ARBA" id="ARBA00022692"/>
    </source>
</evidence>
<dbReference type="Pfam" id="PF02177">
    <property type="entry name" value="APP_N"/>
    <property type="match status" value="1"/>
</dbReference>
<dbReference type="AlphaFoldDB" id="A0A8D0G2B2"/>
<name>A0A8D0G2B2_SPHPU</name>
<evidence type="ECO:0000256" key="2">
    <source>
        <dbReference type="ARBA" id="ARBA00022690"/>
    </source>
</evidence>
<dbReference type="GO" id="GO:0012505">
    <property type="term" value="C:endomembrane system"/>
    <property type="evidence" value="ECO:0007669"/>
    <property type="project" value="UniProtKB-ARBA"/>
</dbReference>
<evidence type="ECO:0000256" key="8">
    <source>
        <dbReference type="ARBA" id="ARBA00023008"/>
    </source>
</evidence>
<feature type="disulfide bond" evidence="12">
    <location>
        <begin position="145"/>
        <end position="199"/>
    </location>
</feature>
<feature type="disulfide bond" evidence="12">
    <location>
        <begin position="156"/>
        <end position="186"/>
    </location>
</feature>
<evidence type="ECO:0000313" key="19">
    <source>
        <dbReference type="Proteomes" id="UP000694392"/>
    </source>
</evidence>
<feature type="disulfide bond" evidence="12">
    <location>
        <begin position="85"/>
        <end position="129"/>
    </location>
</feature>
<dbReference type="PANTHER" id="PTHR23103:SF14">
    <property type="entry name" value="AMYLOID BETA PRECURSOR LIKE PROTEIN 2"/>
    <property type="match status" value="1"/>
</dbReference>
<comment type="subcellular location">
    <subcellularLocation>
        <location evidence="1">Membrane</location>
        <topology evidence="1">Single-pass type I membrane protein</topology>
    </subcellularLocation>
</comment>
<dbReference type="PROSITE" id="PS51870">
    <property type="entry name" value="APP_E2"/>
    <property type="match status" value="1"/>
</dbReference>
<sequence>MATGTEVAFSLLLLLALTGPALTVTGYIEALAANAGTGFAVAEPQIAMFCGKLNMHVNIQTGKWEPDTSGTKSCIGNTENILQYCQEIYPELQITNVVEANQPVSIENWCKKGKKQCKDHTHIVVPFKCLVGEFISDVLLVPEKCKFFHRERMDVCESHQHWHTVAKEACLTEGMILHNYGMLLPCGVDQFHGTEYVCCPRTKIVDKALSEEEEEEEEDNEDEDEDEDYDLYKSEFPTEADVEDFTGTAVEEDEEGEEEVVEDRDYYYDSYKVDDDYNETPTEPSNDRSLSVKEIISDVKVPPTPVPTDDVDVYFETPADNNEHPRFQKAKEQLDIRHHSRMDRVKKEWEEAEHQAKNLPKAERLTLIQHFQAMVRSLEKEAASEKQQLVETHLARVEAMLNDRRRIALENYLAALQADPPRPHRILQALKRYVRAENKDRLHTIRHYQHVLVADPEKAEQMKSQVMTHLHVIEERMNQSLSLLYKVPYVAEEIQDDIDELLQEQRADMDQFTSSISESQVDVRVSSEESEEIPLAEGKPLRPFQVKTVPALPENEDPQPDLYHPMKKGSGMADLDGLIGAEEKVINSKNKLDENVVIDETLDVKEMIFNAERVGGLVEEPDNNSLRDDFSLSSSALIGLLVIAVAIATVIVISLVMLRKRQYGTISHGIVEVDPMLTPEERHLNKMQNHGYENPTYKYLEQMQI</sequence>
<feature type="domain" description="E1" evidence="16">
    <location>
        <begin position="40"/>
        <end position="201"/>
    </location>
</feature>
<keyword evidence="9 14" id="KW-0472">Membrane</keyword>
<dbReference type="PROSITE" id="PS00320">
    <property type="entry name" value="APP_INTRA"/>
    <property type="match status" value="1"/>
</dbReference>
<dbReference type="PROSITE" id="PS51869">
    <property type="entry name" value="APP_E1"/>
    <property type="match status" value="1"/>
</dbReference>
<dbReference type="Pfam" id="PF12924">
    <property type="entry name" value="APP_Cu_bd"/>
    <property type="match status" value="1"/>
</dbReference>
<proteinExistence type="inferred from homology"/>
<evidence type="ECO:0000256" key="10">
    <source>
        <dbReference type="ARBA" id="ARBA00023157"/>
    </source>
</evidence>
<dbReference type="InterPro" id="IPR019745">
    <property type="entry name" value="Amyloid_glyco_intracell_CS"/>
</dbReference>
<evidence type="ECO:0000256" key="14">
    <source>
        <dbReference type="SAM" id="Phobius"/>
    </source>
</evidence>
<dbReference type="InterPro" id="IPR036454">
    <property type="entry name" value="Amyloid_glyco_heparin-bd_sf"/>
</dbReference>
<evidence type="ECO:0000256" key="13">
    <source>
        <dbReference type="SAM" id="MobiDB-lite"/>
    </source>
</evidence>
<dbReference type="InterPro" id="IPR019543">
    <property type="entry name" value="APP_amyloid_C"/>
</dbReference>
<dbReference type="Gene3D" id="3.90.570.10">
    <property type="entry name" value="Amyloidogenic glycoprotein, heparin-binding domain"/>
    <property type="match status" value="1"/>
</dbReference>
<feature type="domain" description="E2" evidence="17">
    <location>
        <begin position="310"/>
        <end position="501"/>
    </location>
</feature>
<evidence type="ECO:0000256" key="4">
    <source>
        <dbReference type="ARBA" id="ARBA00022723"/>
    </source>
</evidence>
<dbReference type="GO" id="GO:0004867">
    <property type="term" value="F:serine-type endopeptidase inhibitor activity"/>
    <property type="evidence" value="ECO:0007669"/>
    <property type="project" value="UniProtKB-KW"/>
</dbReference>
<dbReference type="InterPro" id="IPR015849">
    <property type="entry name" value="Amyloid_glyco_heparin-bd"/>
</dbReference>
<dbReference type="GO" id="GO:0046914">
    <property type="term" value="F:transition metal ion binding"/>
    <property type="evidence" value="ECO:0007669"/>
    <property type="project" value="InterPro"/>
</dbReference>
<dbReference type="Gene3D" id="1.20.120.770">
    <property type="entry name" value="Amyloid precursor protein, E2 domain"/>
    <property type="match status" value="1"/>
</dbReference>
<evidence type="ECO:0000259" key="16">
    <source>
        <dbReference type="PROSITE" id="PS51869"/>
    </source>
</evidence>
<dbReference type="GO" id="GO:0043005">
    <property type="term" value="C:neuron projection"/>
    <property type="evidence" value="ECO:0007669"/>
    <property type="project" value="UniProtKB-ARBA"/>
</dbReference>
<evidence type="ECO:0000256" key="11">
    <source>
        <dbReference type="ARBA" id="ARBA00023180"/>
    </source>
</evidence>
<dbReference type="InterPro" id="IPR008155">
    <property type="entry name" value="Amyloid_glyco"/>
</dbReference>
<dbReference type="Pfam" id="PF12925">
    <property type="entry name" value="APP_E2"/>
    <property type="match status" value="1"/>
</dbReference>
<evidence type="ECO:0000256" key="12">
    <source>
        <dbReference type="PROSITE-ProRule" id="PRU01217"/>
    </source>
</evidence>
<dbReference type="Proteomes" id="UP000694392">
    <property type="component" value="Unplaced"/>
</dbReference>
<reference evidence="18" key="1">
    <citation type="submission" date="2025-08" db="UniProtKB">
        <authorList>
            <consortium name="Ensembl"/>
        </authorList>
    </citation>
    <scope>IDENTIFICATION</scope>
</reference>
<dbReference type="GO" id="GO:0007417">
    <property type="term" value="P:central nervous system development"/>
    <property type="evidence" value="ECO:0007669"/>
    <property type="project" value="TreeGrafter"/>
</dbReference>
<gene>
    <name evidence="18" type="primary">APLP2</name>
</gene>
<dbReference type="PROSITE" id="PS00319">
    <property type="entry name" value="APP_CUBD"/>
    <property type="match status" value="1"/>
</dbReference>
<evidence type="ECO:0000259" key="17">
    <source>
        <dbReference type="PROSITE" id="PS51870"/>
    </source>
</evidence>
<dbReference type="FunFam" id="3.90.570.10:FF:000001">
    <property type="entry name" value="Amyloid beta A4 protein"/>
    <property type="match status" value="1"/>
</dbReference>
<keyword evidence="4" id="KW-0479">Metal-binding</keyword>
<dbReference type="FunFam" id="1.20.120.770:FF:000001">
    <property type="entry name" value="Amyloid beta A4 protein-like isoform 1"/>
    <property type="match status" value="1"/>
</dbReference>
<evidence type="ECO:0000313" key="18">
    <source>
        <dbReference type="Ensembl" id="ENSSPUP00000001486.1"/>
    </source>
</evidence>
<keyword evidence="2" id="KW-0646">Protease inhibitor</keyword>
<dbReference type="GO" id="GO:0010604">
    <property type="term" value="P:positive regulation of macromolecule metabolic process"/>
    <property type="evidence" value="ECO:0007669"/>
    <property type="project" value="UniProtKB-ARBA"/>
</dbReference>
<keyword evidence="11" id="KW-0325">Glycoprotein</keyword>
<dbReference type="InterPro" id="IPR019744">
    <property type="entry name" value="APP_CUBD_CS"/>
</dbReference>
<accession>A0A8D0G2B2</accession>
<dbReference type="InterPro" id="IPR011178">
    <property type="entry name" value="Amyloid_glyco_Cu-bd"/>
</dbReference>
<evidence type="ECO:0000256" key="1">
    <source>
        <dbReference type="ARBA" id="ARBA00004479"/>
    </source>
</evidence>
<dbReference type="Gene3D" id="2.30.29.30">
    <property type="entry name" value="Pleckstrin-homology domain (PH domain)/Phosphotyrosine-binding domain (PTB)"/>
    <property type="match status" value="1"/>
</dbReference>
<evidence type="ECO:0000256" key="15">
    <source>
        <dbReference type="SAM" id="SignalP"/>
    </source>
</evidence>
<feature type="region of interest" description="CuBD subdomain" evidence="12">
    <location>
        <begin position="143"/>
        <end position="201"/>
    </location>
</feature>
<dbReference type="GO" id="GO:0099503">
    <property type="term" value="C:secretory vesicle"/>
    <property type="evidence" value="ECO:0007669"/>
    <property type="project" value="UniProtKB-ARBA"/>
</dbReference>
<dbReference type="SMART" id="SM00006">
    <property type="entry name" value="A4_EXTRA"/>
    <property type="match status" value="1"/>
</dbReference>
<keyword evidence="3 14" id="KW-0812">Transmembrane</keyword>
<dbReference type="InterPro" id="IPR036669">
    <property type="entry name" value="Amyloid_Cu-bd_sf"/>
</dbReference>
<dbReference type="GO" id="GO:0008201">
    <property type="term" value="F:heparin binding"/>
    <property type="evidence" value="ECO:0007669"/>
    <property type="project" value="UniProtKB-UniRule"/>
</dbReference>
<feature type="signal peptide" evidence="15">
    <location>
        <begin position="1"/>
        <end position="23"/>
    </location>
</feature>
<keyword evidence="19" id="KW-1185">Reference proteome</keyword>
<comment type="similarity">
    <text evidence="12">Belongs to the APP family.</text>
</comment>
<feature type="compositionally biased region" description="Acidic residues" evidence="13">
    <location>
        <begin position="211"/>
        <end position="228"/>
    </location>
</feature>
<dbReference type="InterPro" id="IPR036176">
    <property type="entry name" value="E2_sf"/>
</dbReference>
<evidence type="ECO:0000256" key="9">
    <source>
        <dbReference type="ARBA" id="ARBA00023136"/>
    </source>
</evidence>
<feature type="region of interest" description="GFLD subdomain" evidence="12">
    <location>
        <begin position="40"/>
        <end position="135"/>
    </location>
</feature>
<dbReference type="GO" id="GO:0051246">
    <property type="term" value="P:regulation of protein metabolic process"/>
    <property type="evidence" value="ECO:0007669"/>
    <property type="project" value="UniProtKB-ARBA"/>
</dbReference>
<dbReference type="Gene3D" id="6.10.250.1670">
    <property type="match status" value="1"/>
</dbReference>
<dbReference type="Ensembl" id="ENSSPUT00000001568.1">
    <property type="protein sequence ID" value="ENSSPUP00000001486.1"/>
    <property type="gene ID" value="ENSSPUG00000001142.1"/>
</dbReference>